<dbReference type="Pfam" id="PF01368">
    <property type="entry name" value="DHH"/>
    <property type="match status" value="1"/>
</dbReference>
<name>A0A7C0ZD30_UNCW3</name>
<proteinExistence type="predicted"/>
<dbReference type="AlphaFoldDB" id="A0A7C0ZD30"/>
<feature type="domain" description="DDH" evidence="1">
    <location>
        <begin position="14"/>
        <end position="151"/>
    </location>
</feature>
<organism evidence="3">
    <name type="scientific">candidate division WOR-3 bacterium</name>
    <dbReference type="NCBI Taxonomy" id="2052148"/>
    <lineage>
        <taxon>Bacteria</taxon>
        <taxon>Bacteria division WOR-3</taxon>
    </lineage>
</organism>
<dbReference type="Gene3D" id="3.90.1640.10">
    <property type="entry name" value="inorganic pyrophosphatase (n-terminal core)"/>
    <property type="match status" value="1"/>
</dbReference>
<dbReference type="GO" id="GO:0003676">
    <property type="term" value="F:nucleic acid binding"/>
    <property type="evidence" value="ECO:0007669"/>
    <property type="project" value="InterPro"/>
</dbReference>
<reference evidence="3" key="1">
    <citation type="journal article" date="2020" name="mSystems">
        <title>Genome- and Community-Level Interaction Insights into Carbon Utilization and Element Cycling Functions of Hydrothermarchaeota in Hydrothermal Sediment.</title>
        <authorList>
            <person name="Zhou Z."/>
            <person name="Liu Y."/>
            <person name="Xu W."/>
            <person name="Pan J."/>
            <person name="Luo Z.H."/>
            <person name="Li M."/>
        </authorList>
    </citation>
    <scope>NUCLEOTIDE SEQUENCE [LARGE SCALE GENOMIC DNA]</scope>
    <source>
        <strain evidence="3">HyVt-102</strain>
    </source>
</reference>
<feature type="domain" description="DHHA1" evidence="2">
    <location>
        <begin position="226"/>
        <end position="310"/>
    </location>
</feature>
<comment type="caution">
    <text evidence="3">The sequence shown here is derived from an EMBL/GenBank/DDBJ whole genome shotgun (WGS) entry which is preliminary data.</text>
</comment>
<dbReference type="PANTHER" id="PTHR47618:SF1">
    <property type="entry name" value="BIFUNCTIONAL OLIGORIBONUCLEASE AND PAP PHOSPHATASE NRNA"/>
    <property type="match status" value="1"/>
</dbReference>
<dbReference type="Pfam" id="PF02272">
    <property type="entry name" value="DHHA1"/>
    <property type="match status" value="1"/>
</dbReference>
<dbReference type="InterPro" id="IPR001667">
    <property type="entry name" value="DDH_dom"/>
</dbReference>
<evidence type="ECO:0000259" key="1">
    <source>
        <dbReference type="Pfam" id="PF01368"/>
    </source>
</evidence>
<dbReference type="InterPro" id="IPR051319">
    <property type="entry name" value="Oligoribo/pAp-PDE_c-di-AMP_PDE"/>
</dbReference>
<evidence type="ECO:0000259" key="2">
    <source>
        <dbReference type="Pfam" id="PF02272"/>
    </source>
</evidence>
<sequence>MNKTRDFLKKYERFLITSHKNPDGDAIGSQIGLALALKKMGKDVIIVDTDPVPKRFRYFDQIDLVQNEIGDFDYQAVIVLDSSSPDRLGSISEKIDFTKPVANIDHHISNKYFGTVNLVQPERSSTCEIVYLLLKDFVELDKEIATYLYLGLLTDTGSFRYANTQAESLRHASELLSYGVDASSVAERIWFRDTPGRLKLLGSVLETIEIFDGFSLMYVTREMMERYNTTEEDTEEFASYGLTIDGVKATAFVKERDGEIKVSLRSKKGTDVDRIAAIYGGGGHKSAAGFTVKGKNFFSFIEELKRVMEENI</sequence>
<dbReference type="EMBL" id="DQWE01000162">
    <property type="protein sequence ID" value="HDI82819.1"/>
    <property type="molecule type" value="Genomic_DNA"/>
</dbReference>
<dbReference type="InterPro" id="IPR003156">
    <property type="entry name" value="DHHA1_dom"/>
</dbReference>
<dbReference type="Proteomes" id="UP000885847">
    <property type="component" value="Unassembled WGS sequence"/>
</dbReference>
<dbReference type="SUPFAM" id="SSF64182">
    <property type="entry name" value="DHH phosphoesterases"/>
    <property type="match status" value="1"/>
</dbReference>
<dbReference type="InterPro" id="IPR038763">
    <property type="entry name" value="DHH_sf"/>
</dbReference>
<dbReference type="PANTHER" id="PTHR47618">
    <property type="entry name" value="BIFUNCTIONAL OLIGORIBONUCLEASE AND PAP PHOSPHATASE NRNA"/>
    <property type="match status" value="1"/>
</dbReference>
<evidence type="ECO:0000313" key="3">
    <source>
        <dbReference type="EMBL" id="HDI82819.1"/>
    </source>
</evidence>
<dbReference type="Gene3D" id="3.10.310.30">
    <property type="match status" value="1"/>
</dbReference>
<accession>A0A7C0ZD30</accession>
<gene>
    <name evidence="3" type="ORF">ENF18_03390</name>
</gene>
<protein>
    <submittedName>
        <fullName evidence="3">Bifunctional oligoribonuclease/PAP phosphatase NrnA</fullName>
    </submittedName>
</protein>